<dbReference type="InterPro" id="IPR011009">
    <property type="entry name" value="Kinase-like_dom_sf"/>
</dbReference>
<proteinExistence type="predicted"/>
<keyword evidence="1" id="KW-0547">Nucleotide-binding</keyword>
<reference evidence="6" key="2">
    <citation type="submission" date="2023-02" db="EMBL/GenBank/DDBJ databases">
        <authorList>
            <person name="Swenson N.G."/>
            <person name="Wegrzyn J.L."/>
            <person name="Mcevoy S.L."/>
        </authorList>
    </citation>
    <scope>NUCLEOTIDE SEQUENCE</scope>
    <source>
        <strain evidence="6">91603</strain>
        <tissue evidence="6">Leaf</tissue>
    </source>
</reference>
<dbReference type="GO" id="GO:0007166">
    <property type="term" value="P:cell surface receptor signaling pathway"/>
    <property type="evidence" value="ECO:0007669"/>
    <property type="project" value="InterPro"/>
</dbReference>
<evidence type="ECO:0000259" key="5">
    <source>
        <dbReference type="PROSITE" id="PS50011"/>
    </source>
</evidence>
<keyword evidence="7" id="KW-1185">Reference proteome</keyword>
<comment type="caution">
    <text evidence="6">The sequence shown here is derived from an EMBL/GenBank/DDBJ whole genome shotgun (WGS) entry which is preliminary data.</text>
</comment>
<feature type="domain" description="Protein kinase" evidence="5">
    <location>
        <begin position="1"/>
        <end position="202"/>
    </location>
</feature>
<dbReference type="GO" id="GO:0005524">
    <property type="term" value="F:ATP binding"/>
    <property type="evidence" value="ECO:0007669"/>
    <property type="project" value="UniProtKB-KW"/>
</dbReference>
<dbReference type="Gene3D" id="1.10.510.10">
    <property type="entry name" value="Transferase(Phosphotransferase) domain 1"/>
    <property type="match status" value="1"/>
</dbReference>
<accession>A0AAD5J9A6</accession>
<evidence type="ECO:0000256" key="4">
    <source>
        <dbReference type="ARBA" id="ARBA00047951"/>
    </source>
</evidence>
<organism evidence="6 7">
    <name type="scientific">Acer negundo</name>
    <name type="common">Box elder</name>
    <dbReference type="NCBI Taxonomy" id="4023"/>
    <lineage>
        <taxon>Eukaryota</taxon>
        <taxon>Viridiplantae</taxon>
        <taxon>Streptophyta</taxon>
        <taxon>Embryophyta</taxon>
        <taxon>Tracheophyta</taxon>
        <taxon>Spermatophyta</taxon>
        <taxon>Magnoliopsida</taxon>
        <taxon>eudicotyledons</taxon>
        <taxon>Gunneridae</taxon>
        <taxon>Pentapetalae</taxon>
        <taxon>rosids</taxon>
        <taxon>malvids</taxon>
        <taxon>Sapindales</taxon>
        <taxon>Sapindaceae</taxon>
        <taxon>Hippocastanoideae</taxon>
        <taxon>Acereae</taxon>
        <taxon>Acer</taxon>
    </lineage>
</organism>
<dbReference type="SMART" id="SM00220">
    <property type="entry name" value="S_TKc"/>
    <property type="match status" value="1"/>
</dbReference>
<name>A0AAD5J9A6_ACENE</name>
<evidence type="ECO:0000256" key="3">
    <source>
        <dbReference type="ARBA" id="ARBA00047558"/>
    </source>
</evidence>
<dbReference type="PANTHER" id="PTHR27005:SF515">
    <property type="entry name" value="WALL-ASSOCIATED RECEPTOR KINASE-LIKE 10-RELATED"/>
    <property type="match status" value="1"/>
</dbReference>
<evidence type="ECO:0000313" key="6">
    <source>
        <dbReference type="EMBL" id="KAI9191408.1"/>
    </source>
</evidence>
<comment type="catalytic activity">
    <reaction evidence="3">
        <text>L-seryl-[protein] + ATP = O-phospho-L-seryl-[protein] + ADP + H(+)</text>
        <dbReference type="Rhea" id="RHEA:17989"/>
        <dbReference type="Rhea" id="RHEA-COMP:9863"/>
        <dbReference type="Rhea" id="RHEA-COMP:11604"/>
        <dbReference type="ChEBI" id="CHEBI:15378"/>
        <dbReference type="ChEBI" id="CHEBI:29999"/>
        <dbReference type="ChEBI" id="CHEBI:30616"/>
        <dbReference type="ChEBI" id="CHEBI:83421"/>
        <dbReference type="ChEBI" id="CHEBI:456216"/>
    </reaction>
</comment>
<evidence type="ECO:0000256" key="2">
    <source>
        <dbReference type="ARBA" id="ARBA00022840"/>
    </source>
</evidence>
<protein>
    <recommendedName>
        <fullName evidence="5">Protein kinase domain-containing protein</fullName>
    </recommendedName>
</protein>
<dbReference type="InterPro" id="IPR045274">
    <property type="entry name" value="WAK-like"/>
</dbReference>
<dbReference type="GO" id="GO:0005886">
    <property type="term" value="C:plasma membrane"/>
    <property type="evidence" value="ECO:0007669"/>
    <property type="project" value="TreeGrafter"/>
</dbReference>
<evidence type="ECO:0000256" key="1">
    <source>
        <dbReference type="ARBA" id="ARBA00022741"/>
    </source>
</evidence>
<dbReference type="InterPro" id="IPR008271">
    <property type="entry name" value="Ser/Thr_kinase_AS"/>
</dbReference>
<comment type="catalytic activity">
    <reaction evidence="4">
        <text>L-threonyl-[protein] + ATP = O-phospho-L-threonyl-[protein] + ADP + H(+)</text>
        <dbReference type="Rhea" id="RHEA:46608"/>
        <dbReference type="Rhea" id="RHEA-COMP:11060"/>
        <dbReference type="Rhea" id="RHEA-COMP:11605"/>
        <dbReference type="ChEBI" id="CHEBI:15378"/>
        <dbReference type="ChEBI" id="CHEBI:30013"/>
        <dbReference type="ChEBI" id="CHEBI:30616"/>
        <dbReference type="ChEBI" id="CHEBI:61977"/>
        <dbReference type="ChEBI" id="CHEBI:456216"/>
    </reaction>
</comment>
<evidence type="ECO:0000313" key="7">
    <source>
        <dbReference type="Proteomes" id="UP001064489"/>
    </source>
</evidence>
<gene>
    <name evidence="6" type="ORF">LWI28_008146</name>
</gene>
<dbReference type="InterPro" id="IPR000719">
    <property type="entry name" value="Prot_kinase_dom"/>
</dbReference>
<reference evidence="6" key="1">
    <citation type="journal article" date="2022" name="Plant J.">
        <title>Strategies of tolerance reflected in two North American maple genomes.</title>
        <authorList>
            <person name="McEvoy S.L."/>
            <person name="Sezen U.U."/>
            <person name="Trouern-Trend A."/>
            <person name="McMahon S.M."/>
            <person name="Schaberg P.G."/>
            <person name="Yang J."/>
            <person name="Wegrzyn J.L."/>
            <person name="Swenson N.G."/>
        </authorList>
    </citation>
    <scope>NUCLEOTIDE SEQUENCE</scope>
    <source>
        <strain evidence="6">91603</strain>
    </source>
</reference>
<dbReference type="PROSITE" id="PS00108">
    <property type="entry name" value="PROTEIN_KINASE_ST"/>
    <property type="match status" value="1"/>
</dbReference>
<dbReference type="Pfam" id="PF00069">
    <property type="entry name" value="Pkinase"/>
    <property type="match status" value="1"/>
</dbReference>
<dbReference type="PROSITE" id="PS50011">
    <property type="entry name" value="PROTEIN_KINASE_DOM"/>
    <property type="match status" value="1"/>
</dbReference>
<dbReference type="Proteomes" id="UP001064489">
    <property type="component" value="Chromosome 6"/>
</dbReference>
<dbReference type="EMBL" id="JAJSOW010000004">
    <property type="protein sequence ID" value="KAI9191408.1"/>
    <property type="molecule type" value="Genomic_DNA"/>
</dbReference>
<dbReference type="GO" id="GO:0004674">
    <property type="term" value="F:protein serine/threonine kinase activity"/>
    <property type="evidence" value="ECO:0007669"/>
    <property type="project" value="TreeGrafter"/>
</dbReference>
<sequence>MSSNEGSVEKTRVFTSTELEIATDHYNENRILGRGGQGEFDGELVEEESKVIREEARDRDGEGLDGRLDSVSMGEGFGGKDNVSVAIVHRDIKSDNILLDEKFRAKLFDFKTSKLVALDKTHLSTQVKGTFGYFDPEYFRSSQLTEKSDVYSFGVVLVELLTGKKPICSIGLAQEKISLTAYFISSLEEKDEVVDDILNLEW</sequence>
<dbReference type="AlphaFoldDB" id="A0AAD5J9A6"/>
<keyword evidence="2" id="KW-0067">ATP-binding</keyword>
<dbReference type="PANTHER" id="PTHR27005">
    <property type="entry name" value="WALL-ASSOCIATED RECEPTOR KINASE-LIKE 21"/>
    <property type="match status" value="1"/>
</dbReference>
<dbReference type="SUPFAM" id="SSF56112">
    <property type="entry name" value="Protein kinase-like (PK-like)"/>
    <property type="match status" value="1"/>
</dbReference>